<evidence type="ECO:0000256" key="7">
    <source>
        <dbReference type="ARBA" id="ARBA00023016"/>
    </source>
</evidence>
<keyword evidence="5" id="KW-0378">Hydrolase</keyword>
<dbReference type="GO" id="GO:0004519">
    <property type="term" value="F:endonuclease activity"/>
    <property type="evidence" value="ECO:0007669"/>
    <property type="project" value="UniProtKB-KW"/>
</dbReference>
<keyword evidence="2" id="KW-1277">Toxin-antitoxin system</keyword>
<evidence type="ECO:0000256" key="6">
    <source>
        <dbReference type="ARBA" id="ARBA00022884"/>
    </source>
</evidence>
<evidence type="ECO:0000256" key="4">
    <source>
        <dbReference type="ARBA" id="ARBA00022759"/>
    </source>
</evidence>
<reference evidence="8" key="1">
    <citation type="journal article" date="2005" name="Environ. Microbiol.">
        <title>Genetic and functional properties of uncultivated thermophilic crenarchaeotes from a subsurface gold mine as revealed by analysis of genome fragments.</title>
        <authorList>
            <person name="Nunoura T."/>
            <person name="Hirayama H."/>
            <person name="Takami H."/>
            <person name="Oida H."/>
            <person name="Nishi S."/>
            <person name="Shimamura S."/>
            <person name="Suzuki Y."/>
            <person name="Inagaki F."/>
            <person name="Takai K."/>
            <person name="Nealson K.H."/>
            <person name="Horikoshi K."/>
        </authorList>
    </citation>
    <scope>NUCLEOTIDE SEQUENCE</scope>
</reference>
<evidence type="ECO:0000256" key="5">
    <source>
        <dbReference type="ARBA" id="ARBA00022801"/>
    </source>
</evidence>
<evidence type="ECO:0000256" key="2">
    <source>
        <dbReference type="ARBA" id="ARBA00022649"/>
    </source>
</evidence>
<keyword evidence="7" id="KW-0346">Stress response</keyword>
<comment type="similarity">
    <text evidence="1">Belongs to the HicA mRNA interferase family.</text>
</comment>
<gene>
    <name evidence="8" type="ORF">HGMM_OP3C175</name>
</gene>
<keyword evidence="6" id="KW-0694">RNA-binding</keyword>
<keyword evidence="3" id="KW-0540">Nuclease</keyword>
<evidence type="ECO:0000313" key="8">
    <source>
        <dbReference type="EMBL" id="BAL59020.1"/>
    </source>
</evidence>
<dbReference type="InterPro" id="IPR038570">
    <property type="entry name" value="HicA_sf"/>
</dbReference>
<evidence type="ECO:0000256" key="3">
    <source>
        <dbReference type="ARBA" id="ARBA00022722"/>
    </source>
</evidence>
<name>H5SS91_ACEAU</name>
<dbReference type="InterPro" id="IPR012933">
    <property type="entry name" value="HicA_mRNA_interferase"/>
</dbReference>
<reference evidence="8" key="2">
    <citation type="journal article" date="2012" name="PLoS ONE">
        <title>A Deeply Branching Thermophilic Bacterium with an Ancient Acetyl-CoA Pathway Dominates a Subsurface Ecosystem.</title>
        <authorList>
            <person name="Takami H."/>
            <person name="Noguchi H."/>
            <person name="Takaki Y."/>
            <person name="Uchiyama I."/>
            <person name="Toyoda A."/>
            <person name="Nishi S."/>
            <person name="Chee G.-J."/>
            <person name="Arai W."/>
            <person name="Nunoura T."/>
            <person name="Itoh T."/>
            <person name="Hattori M."/>
            <person name="Takai K."/>
        </authorList>
    </citation>
    <scope>NUCLEOTIDE SEQUENCE</scope>
</reference>
<accession>H5SS91</accession>
<sequence length="73" mass="8724">MSRRLTPVSREDFIRRLRELGFVGPFPGRKHQIMRRRDKTIRVPNPHQSEISVDLLRRILRDCGISRSEWLGE</sequence>
<dbReference type="Gene3D" id="3.30.920.30">
    <property type="entry name" value="Hypothetical protein"/>
    <property type="match status" value="1"/>
</dbReference>
<protein>
    <submittedName>
        <fullName evidence="8">Hypothetical conserved protein</fullName>
    </submittedName>
</protein>
<dbReference type="AlphaFoldDB" id="H5SS91"/>
<dbReference type="GO" id="GO:0003729">
    <property type="term" value="F:mRNA binding"/>
    <property type="evidence" value="ECO:0007669"/>
    <property type="project" value="InterPro"/>
</dbReference>
<dbReference type="SUPFAM" id="SSF54786">
    <property type="entry name" value="YcfA/nrd intein domain"/>
    <property type="match status" value="1"/>
</dbReference>
<keyword evidence="4" id="KW-0255">Endonuclease</keyword>
<organism evidence="8">
    <name type="scientific">Acetithermum autotrophicum</name>
    <dbReference type="NCBI Taxonomy" id="1446466"/>
    <lineage>
        <taxon>Bacteria</taxon>
        <taxon>Candidatus Bipolaricaulota</taxon>
        <taxon>Candidatus Acetithermum</taxon>
    </lineage>
</organism>
<dbReference type="Pfam" id="PF07927">
    <property type="entry name" value="HicA_toxin"/>
    <property type="match status" value="1"/>
</dbReference>
<dbReference type="EMBL" id="AP011802">
    <property type="protein sequence ID" value="BAL59020.1"/>
    <property type="molecule type" value="Genomic_DNA"/>
</dbReference>
<evidence type="ECO:0000256" key="1">
    <source>
        <dbReference type="ARBA" id="ARBA00006620"/>
    </source>
</evidence>
<dbReference type="GO" id="GO:0016787">
    <property type="term" value="F:hydrolase activity"/>
    <property type="evidence" value="ECO:0007669"/>
    <property type="project" value="UniProtKB-KW"/>
</dbReference>
<proteinExistence type="inferred from homology"/>